<feature type="domain" description="Helicase ATP-binding" evidence="9">
    <location>
        <begin position="116"/>
        <end position="291"/>
    </location>
</feature>
<name>A0A5S6QCY0_TRIMR</name>
<proteinExistence type="inferred from homology"/>
<dbReference type="GO" id="GO:0003724">
    <property type="term" value="F:RNA helicase activity"/>
    <property type="evidence" value="ECO:0007669"/>
    <property type="project" value="UniProtKB-EC"/>
</dbReference>
<evidence type="ECO:0000313" key="12">
    <source>
        <dbReference type="WBParaSite" id="TMUE_1000004792.1"/>
    </source>
</evidence>
<dbReference type="SMART" id="SM00487">
    <property type="entry name" value="DEXDc"/>
    <property type="match status" value="1"/>
</dbReference>
<dbReference type="Pfam" id="PF00270">
    <property type="entry name" value="DEAD"/>
    <property type="match status" value="1"/>
</dbReference>
<dbReference type="GO" id="GO:0003676">
    <property type="term" value="F:nucleic acid binding"/>
    <property type="evidence" value="ECO:0007669"/>
    <property type="project" value="InterPro"/>
</dbReference>
<dbReference type="GO" id="GO:0005524">
    <property type="term" value="F:ATP binding"/>
    <property type="evidence" value="ECO:0007669"/>
    <property type="project" value="UniProtKB-KW"/>
</dbReference>
<evidence type="ECO:0000259" key="9">
    <source>
        <dbReference type="PROSITE" id="PS51192"/>
    </source>
</evidence>
<evidence type="ECO:0000259" key="10">
    <source>
        <dbReference type="PROSITE" id="PS51194"/>
    </source>
</evidence>
<evidence type="ECO:0000256" key="7">
    <source>
        <dbReference type="RuleBase" id="RU000492"/>
    </source>
</evidence>
<dbReference type="WBParaSite" id="TMUE_1000004792.1">
    <property type="protein sequence ID" value="TMUE_1000004792.1"/>
    <property type="gene ID" value="WBGene00294214"/>
</dbReference>
<keyword evidence="4 7" id="KW-0347">Helicase</keyword>
<evidence type="ECO:0000256" key="6">
    <source>
        <dbReference type="ARBA" id="ARBA00047984"/>
    </source>
</evidence>
<evidence type="ECO:0000256" key="5">
    <source>
        <dbReference type="ARBA" id="ARBA00022840"/>
    </source>
</evidence>
<dbReference type="InterPro" id="IPR014001">
    <property type="entry name" value="Helicase_ATP-bd"/>
</dbReference>
<accession>A0A5S6QCY0</accession>
<keyword evidence="5 7" id="KW-0067">ATP-binding</keyword>
<dbReference type="FunFam" id="3.40.50.300:FF:000079">
    <property type="entry name" value="probable ATP-dependent RNA helicase DDX17"/>
    <property type="match status" value="1"/>
</dbReference>
<evidence type="ECO:0000313" key="11">
    <source>
        <dbReference type="Proteomes" id="UP000046395"/>
    </source>
</evidence>
<evidence type="ECO:0000256" key="1">
    <source>
        <dbReference type="ARBA" id="ARBA00012552"/>
    </source>
</evidence>
<dbReference type="Proteomes" id="UP000046395">
    <property type="component" value="Unassembled WGS sequence"/>
</dbReference>
<evidence type="ECO:0000256" key="3">
    <source>
        <dbReference type="ARBA" id="ARBA00022801"/>
    </source>
</evidence>
<dbReference type="EC" id="3.6.4.13" evidence="1"/>
<dbReference type="InterPro" id="IPR000629">
    <property type="entry name" value="RNA-helicase_DEAD-box_CS"/>
</dbReference>
<dbReference type="FunFam" id="3.40.50.300:FF:000008">
    <property type="entry name" value="ATP-dependent RNA helicase RhlB"/>
    <property type="match status" value="1"/>
</dbReference>
<dbReference type="SMART" id="SM00490">
    <property type="entry name" value="HELICc"/>
    <property type="match status" value="1"/>
</dbReference>
<dbReference type="PROSITE" id="PS51194">
    <property type="entry name" value="HELICASE_CTER"/>
    <property type="match status" value="1"/>
</dbReference>
<dbReference type="PROSITE" id="PS51192">
    <property type="entry name" value="HELICASE_ATP_BIND_1"/>
    <property type="match status" value="1"/>
</dbReference>
<protein>
    <recommendedName>
        <fullName evidence="1">RNA helicase</fullName>
        <ecNumber evidence="1">3.6.4.13</ecNumber>
    </recommendedName>
</protein>
<keyword evidence="2 7" id="KW-0547">Nucleotide-binding</keyword>
<dbReference type="GO" id="GO:0043186">
    <property type="term" value="C:P granule"/>
    <property type="evidence" value="ECO:0007669"/>
    <property type="project" value="UniProtKB-ARBA"/>
</dbReference>
<organism evidence="11 12">
    <name type="scientific">Trichuris muris</name>
    <name type="common">Mouse whipworm</name>
    <dbReference type="NCBI Taxonomy" id="70415"/>
    <lineage>
        <taxon>Eukaryota</taxon>
        <taxon>Metazoa</taxon>
        <taxon>Ecdysozoa</taxon>
        <taxon>Nematoda</taxon>
        <taxon>Enoplea</taxon>
        <taxon>Dorylaimia</taxon>
        <taxon>Trichinellida</taxon>
        <taxon>Trichuridae</taxon>
        <taxon>Trichuris</taxon>
    </lineage>
</organism>
<dbReference type="Gene3D" id="3.40.50.300">
    <property type="entry name" value="P-loop containing nucleotide triphosphate hydrolases"/>
    <property type="match status" value="2"/>
</dbReference>
<feature type="region of interest" description="Disordered" evidence="8">
    <location>
        <begin position="472"/>
        <end position="508"/>
    </location>
</feature>
<reference evidence="12" key="1">
    <citation type="submission" date="2019-12" db="UniProtKB">
        <authorList>
            <consortium name="WormBaseParasite"/>
        </authorList>
    </citation>
    <scope>IDENTIFICATION</scope>
</reference>
<dbReference type="Pfam" id="PF00271">
    <property type="entry name" value="Helicase_C"/>
    <property type="match status" value="1"/>
</dbReference>
<dbReference type="InterPro" id="IPR027417">
    <property type="entry name" value="P-loop_NTPase"/>
</dbReference>
<evidence type="ECO:0000256" key="4">
    <source>
        <dbReference type="ARBA" id="ARBA00022806"/>
    </source>
</evidence>
<sequence>MSRYERGDDGRFGRGGFNGGNRYTTGSFMDGSLAKPRWETLKLEPFPKNFYTEKNVVQDRPLSLDSEFYAANNIMIRGQNVPRPMLTFSETNFPTNILTKLGASFQKPSVIQSVSWPIALSGLDMVGVAQTGSGKTLSFVLPGAVHITHQKSRGAGEGPIMLVLAPTRELAQQVQAVVDDYCRDAGISSACIYGGAPKGPQLLQLSRGVDVIIATPGRLIDYMKMGNIQLRRCTYLVLDEADRMLDMGFEPQITQIVDHIRPDRQTLMYSATWPDDVRSLAEKYLKGYVFVNVGSLQLAANHNIKQIVEIVPEYNKKTRLLYLLRDITADGNDPKTLIFVEMKKKADELSVWLRSQGWMAVAMHGDKGQYERNRILNDFRMGKSPVLVATDVAARGLDVDDIKFVINFDYPNSSEDYVHRIGRTGRCNRKGTAYTFFNESNAKSAKDLVQVLREANQPVSQELLNMALNSSGASKTRGRYGYSQSGGSFNGRKRPHSSFQHDSRSAETIKGVDSTIRPPQEAMVPLEAVASARLLEFRAWKRSGKRAITNTRI</sequence>
<dbReference type="InterPro" id="IPR011545">
    <property type="entry name" value="DEAD/DEAH_box_helicase_dom"/>
</dbReference>
<evidence type="ECO:0000256" key="8">
    <source>
        <dbReference type="SAM" id="MobiDB-lite"/>
    </source>
</evidence>
<dbReference type="AlphaFoldDB" id="A0A5S6QCY0"/>
<dbReference type="PROSITE" id="PS00039">
    <property type="entry name" value="DEAD_ATP_HELICASE"/>
    <property type="match status" value="1"/>
</dbReference>
<dbReference type="SUPFAM" id="SSF52540">
    <property type="entry name" value="P-loop containing nucleoside triphosphate hydrolases"/>
    <property type="match status" value="1"/>
</dbReference>
<dbReference type="InterPro" id="IPR001650">
    <property type="entry name" value="Helicase_C-like"/>
</dbReference>
<keyword evidence="3 7" id="KW-0378">Hydrolase</keyword>
<keyword evidence="11" id="KW-1185">Reference proteome</keyword>
<dbReference type="CDD" id="cd18787">
    <property type="entry name" value="SF2_C_DEAD"/>
    <property type="match status" value="1"/>
</dbReference>
<dbReference type="GO" id="GO:0016787">
    <property type="term" value="F:hydrolase activity"/>
    <property type="evidence" value="ECO:0007669"/>
    <property type="project" value="UniProtKB-KW"/>
</dbReference>
<comment type="catalytic activity">
    <reaction evidence="6">
        <text>ATP + H2O = ADP + phosphate + H(+)</text>
        <dbReference type="Rhea" id="RHEA:13065"/>
        <dbReference type="ChEBI" id="CHEBI:15377"/>
        <dbReference type="ChEBI" id="CHEBI:15378"/>
        <dbReference type="ChEBI" id="CHEBI:30616"/>
        <dbReference type="ChEBI" id="CHEBI:43474"/>
        <dbReference type="ChEBI" id="CHEBI:456216"/>
        <dbReference type="EC" id="3.6.4.13"/>
    </reaction>
</comment>
<dbReference type="STRING" id="70415.A0A5S6QCY0"/>
<evidence type="ECO:0000256" key="2">
    <source>
        <dbReference type="ARBA" id="ARBA00022741"/>
    </source>
</evidence>
<dbReference type="PANTHER" id="PTHR47958">
    <property type="entry name" value="ATP-DEPENDENT RNA HELICASE DBP3"/>
    <property type="match status" value="1"/>
</dbReference>
<feature type="domain" description="Helicase C-terminal" evidence="10">
    <location>
        <begin position="319"/>
        <end position="467"/>
    </location>
</feature>
<comment type="similarity">
    <text evidence="7">Belongs to the DEAD box helicase family.</text>
</comment>